<dbReference type="PANTHER" id="PTHR13754">
    <property type="entry name" value="METALLO-BETA-LACTAMASE SUPERFAMILY PROTEIN"/>
    <property type="match status" value="1"/>
</dbReference>
<gene>
    <name evidence="2" type="ORF">SAMN06275492_11627</name>
</gene>
<dbReference type="EMBL" id="FXBB01000016">
    <property type="protein sequence ID" value="SMG31666.1"/>
    <property type="molecule type" value="Genomic_DNA"/>
</dbReference>
<proteinExistence type="predicted"/>
<protein>
    <submittedName>
        <fullName evidence="2">7,8-dihydropterin-6-yl-methyl-4-(Beta-D-ribofuranosyl)aminobenzene 5'-phosphate synthase</fullName>
    </submittedName>
</protein>
<dbReference type="OrthoDB" id="9803916at2"/>
<dbReference type="STRING" id="561720.SAMN06275492_11627"/>
<dbReference type="InterPro" id="IPR036866">
    <property type="entry name" value="RibonucZ/Hydroxyglut_hydro"/>
</dbReference>
<dbReference type="AlphaFoldDB" id="A0A1X7JTE3"/>
<dbReference type="InterPro" id="IPR001279">
    <property type="entry name" value="Metallo-B-lactamas"/>
</dbReference>
<dbReference type="RefSeq" id="WP_085544689.1">
    <property type="nucleotide sequence ID" value="NZ_FXBB01000016.1"/>
</dbReference>
<feature type="domain" description="Metallo-beta-lactamase" evidence="1">
    <location>
        <begin position="73"/>
        <end position="133"/>
    </location>
</feature>
<dbReference type="Gene3D" id="3.60.15.10">
    <property type="entry name" value="Ribonuclease Z/Hydroxyacylglutathione hydrolase-like"/>
    <property type="match status" value="1"/>
</dbReference>
<organism evidence="2 3">
    <name type="scientific">Dethiosulfovibrio salsuginis</name>
    <dbReference type="NCBI Taxonomy" id="561720"/>
    <lineage>
        <taxon>Bacteria</taxon>
        <taxon>Thermotogati</taxon>
        <taxon>Synergistota</taxon>
        <taxon>Synergistia</taxon>
        <taxon>Synergistales</taxon>
        <taxon>Dethiosulfovibrionaceae</taxon>
        <taxon>Dethiosulfovibrio</taxon>
    </lineage>
</organism>
<evidence type="ECO:0000313" key="3">
    <source>
        <dbReference type="Proteomes" id="UP000193355"/>
    </source>
</evidence>
<dbReference type="SUPFAM" id="SSF56281">
    <property type="entry name" value="Metallo-hydrolase/oxidoreductase"/>
    <property type="match status" value="1"/>
</dbReference>
<dbReference type="Proteomes" id="UP000193355">
    <property type="component" value="Unassembled WGS sequence"/>
</dbReference>
<name>A0A1X7JTE3_9BACT</name>
<dbReference type="GO" id="GO:0016740">
    <property type="term" value="F:transferase activity"/>
    <property type="evidence" value="ECO:0007669"/>
    <property type="project" value="TreeGrafter"/>
</dbReference>
<dbReference type="InterPro" id="IPR052926">
    <property type="entry name" value="Metallo-beta-lactamase_dom"/>
</dbReference>
<dbReference type="PANTHER" id="PTHR13754:SF13">
    <property type="entry name" value="METALLO-BETA-LACTAMASE SUPERFAMILY PROTEIN (AFU_ORTHOLOGUE AFUA_3G07630)"/>
    <property type="match status" value="1"/>
</dbReference>
<evidence type="ECO:0000259" key="1">
    <source>
        <dbReference type="Pfam" id="PF00753"/>
    </source>
</evidence>
<evidence type="ECO:0000313" key="2">
    <source>
        <dbReference type="EMBL" id="SMG31666.1"/>
    </source>
</evidence>
<sequence>MVSDFEGSLIGNGSPVSLESLSITVLAEDTVLYETPFLGQHGISLYLETLRDGEVYHVLMDVGQNPLALVNNMEELDIDLDDLDAIVLTHCHYDHTRGIAQLLEASSRSGIPVIAHPSIFRPHYVTDPEWRHIGMSPEDSARKIEDAGGKLVLTSDPMAVIPGLFVSGQVPRKNKIELPPKGLFTSQGGMAVPDRMEDDMSLYALIEGVGMVVLTGCAHAGIINIIDHGASLFPDMPLEGVVGGLHLIEAEPEVIQWTAEALGEKEPSWIGAGHCTGFGGQMALAAILQDMFFPLRTGLIIHVDEDGMELESVVDVRF</sequence>
<dbReference type="Pfam" id="PF00753">
    <property type="entry name" value="Lactamase_B"/>
    <property type="match status" value="1"/>
</dbReference>
<accession>A0A1X7JTE3</accession>
<dbReference type="CDD" id="cd07713">
    <property type="entry name" value="DHPS-like_MBL-fold"/>
    <property type="match status" value="1"/>
</dbReference>
<keyword evidence="3" id="KW-1185">Reference proteome</keyword>
<dbReference type="InterPro" id="IPR041712">
    <property type="entry name" value="DHPS-like_MBL-fold"/>
</dbReference>
<reference evidence="3" key="1">
    <citation type="submission" date="2017-04" db="EMBL/GenBank/DDBJ databases">
        <authorList>
            <person name="Varghese N."/>
            <person name="Submissions S."/>
        </authorList>
    </citation>
    <scope>NUCLEOTIDE SEQUENCE [LARGE SCALE GENOMIC DNA]</scope>
    <source>
        <strain evidence="3">USBA 82</strain>
    </source>
</reference>